<proteinExistence type="evidence at transcript level"/>
<dbReference type="AlphaFoldDB" id="C6T997"/>
<evidence type="ECO:0000313" key="4">
    <source>
        <dbReference type="Proteomes" id="UP000008827"/>
    </source>
</evidence>
<reference evidence="2 3" key="2">
    <citation type="journal article" date="2010" name="Nature">
        <title>Genome sequence of the palaeopolyploid soybean.</title>
        <authorList>
            <person name="Schmutz J."/>
            <person name="Cannon S.B."/>
            <person name="Schlueter J."/>
            <person name="Ma J."/>
            <person name="Mitros T."/>
            <person name="Nelson W."/>
            <person name="Hyten D.L."/>
            <person name="Song Q."/>
            <person name="Thelen J.J."/>
            <person name="Cheng J."/>
            <person name="Xu D."/>
            <person name="Hellsten U."/>
            <person name="May G.D."/>
            <person name="Yu Y."/>
            <person name="Sakurai T."/>
            <person name="Umezawa T."/>
            <person name="Bhattacharyya M.K."/>
            <person name="Sandhu D."/>
            <person name="Valliyodan B."/>
            <person name="Lindquist E."/>
            <person name="Peto M."/>
            <person name="Grant D."/>
            <person name="Shu S."/>
            <person name="Goodstein D."/>
            <person name="Barry K."/>
            <person name="Futrell-Griggs M."/>
            <person name="Abernathy B."/>
            <person name="Du J."/>
            <person name="Tian Z."/>
            <person name="Zhu L."/>
            <person name="Gill N."/>
            <person name="Joshi T."/>
            <person name="Libault M."/>
            <person name="Sethuraman A."/>
            <person name="Zhang X.-C."/>
            <person name="Shinozaki K."/>
            <person name="Nguyen H.T."/>
            <person name="Wing R.A."/>
            <person name="Cregan P."/>
            <person name="Specht J."/>
            <person name="Grimwood J."/>
            <person name="Rokhsar D."/>
            <person name="Stacey G."/>
            <person name="Shoemaker R.C."/>
            <person name="Jackson S.A."/>
        </authorList>
    </citation>
    <scope>NUCLEOTIDE SEQUENCE [LARGE SCALE GENOMIC DNA]</scope>
    <source>
        <strain evidence="3">cv. Williams 82</strain>
        <tissue evidence="2">Callus</tissue>
    </source>
</reference>
<dbReference type="HOGENOM" id="CLU_2610769_0_0_1"/>
<gene>
    <name evidence="2" type="ORF">GLYMA_15G240300</name>
</gene>
<dbReference type="EMBL" id="CM000848">
    <property type="protein sequence ID" value="KRH13453.1"/>
    <property type="molecule type" value="Genomic_DNA"/>
</dbReference>
<accession>C6T997</accession>
<reference evidence="1" key="1">
    <citation type="submission" date="2009-08" db="EMBL/GenBank/DDBJ databases">
        <authorList>
            <person name="Cheung F."/>
            <person name="Xiao Y."/>
            <person name="Chan A."/>
            <person name="Moskal W."/>
            <person name="Town C.D."/>
        </authorList>
    </citation>
    <scope>NUCLEOTIDE SEQUENCE</scope>
</reference>
<evidence type="ECO:0000313" key="1">
    <source>
        <dbReference type="EMBL" id="ACU18399.1"/>
    </source>
</evidence>
<dbReference type="Proteomes" id="UP000008827">
    <property type="component" value="Chromosome 15"/>
</dbReference>
<evidence type="ECO:0000313" key="2">
    <source>
        <dbReference type="EMBL" id="KRH13453.1"/>
    </source>
</evidence>
<dbReference type="InParanoid" id="C6T997"/>
<protein>
    <submittedName>
        <fullName evidence="1 3">Uncharacterized protein</fullName>
    </submittedName>
</protein>
<keyword evidence="4" id="KW-1185">Reference proteome</keyword>
<dbReference type="Gramene" id="KRH13453">
    <property type="protein sequence ID" value="KRH13453"/>
    <property type="gene ID" value="GLYMA_15G240300"/>
</dbReference>
<reference evidence="2" key="4">
    <citation type="submission" date="2018-07" db="EMBL/GenBank/DDBJ databases">
        <title>WGS assembly of Glycine max.</title>
        <authorList>
            <person name="Schmutz J."/>
            <person name="Cannon S."/>
            <person name="Schlueter J."/>
            <person name="Ma J."/>
            <person name="Mitros T."/>
            <person name="Nelson W."/>
            <person name="Hyten D."/>
            <person name="Song Q."/>
            <person name="Thelen J."/>
            <person name="Cheng J."/>
            <person name="Xu D."/>
            <person name="Hellsten U."/>
            <person name="May G."/>
            <person name="Yu Y."/>
            <person name="Sakurai T."/>
            <person name="Umezawa T."/>
            <person name="Bhattacharyya M."/>
            <person name="Sandhu D."/>
            <person name="Valliyodan B."/>
            <person name="Lindquist E."/>
            <person name="Peto M."/>
            <person name="Grant D."/>
            <person name="Shu S."/>
            <person name="Goodstein D."/>
            <person name="Barry K."/>
            <person name="Futrell-Griggs M."/>
            <person name="Abernathy B."/>
            <person name="Du J."/>
            <person name="Tian Z."/>
            <person name="Zhu L."/>
            <person name="Gill N."/>
            <person name="Joshi T."/>
            <person name="Libault M."/>
            <person name="Sethuraman A."/>
            <person name="Zhang X."/>
            <person name="Shinozaki K."/>
            <person name="Nguyen H."/>
            <person name="Wing R."/>
            <person name="Cregan P."/>
            <person name="Specht J."/>
            <person name="Grimwood J."/>
            <person name="Rokhsar D."/>
            <person name="Stacey G."/>
            <person name="Shoemaker R."/>
            <person name="Jackson S."/>
        </authorList>
    </citation>
    <scope>NUCLEOTIDE SEQUENCE</scope>
    <source>
        <tissue evidence="2">Callus</tissue>
    </source>
</reference>
<dbReference type="EMBL" id="BT094060">
    <property type="protein sequence ID" value="ACU18399.1"/>
    <property type="molecule type" value="mRNA"/>
</dbReference>
<evidence type="ECO:0000313" key="3">
    <source>
        <dbReference type="EnsemblPlants" id="KRH13453"/>
    </source>
</evidence>
<sequence length="79" mass="9175">MMCAPTVRKLCTLSNLFHSKLLTRNCNNTNVAPFTKPFPESEDEIHLSSEPDLARDTSKDVPFFKFQFLRLPMFAFMFL</sequence>
<name>C6T997_SOYBN</name>
<reference evidence="3" key="3">
    <citation type="submission" date="2018-02" db="UniProtKB">
        <authorList>
            <consortium name="EnsemblPlants"/>
        </authorList>
    </citation>
    <scope>IDENTIFICATION</scope>
    <source>
        <strain evidence="3">Williams 82</strain>
    </source>
</reference>
<dbReference type="PaxDb" id="3847-GLYMA15G38441.1"/>
<dbReference type="EnsemblPlants" id="KRH13453">
    <property type="protein sequence ID" value="KRH13453"/>
    <property type="gene ID" value="GLYMA_15G240300"/>
</dbReference>
<organism evidence="1">
    <name type="scientific">Glycine max</name>
    <name type="common">Soybean</name>
    <name type="synonym">Glycine hispida</name>
    <dbReference type="NCBI Taxonomy" id="3847"/>
    <lineage>
        <taxon>Eukaryota</taxon>
        <taxon>Viridiplantae</taxon>
        <taxon>Streptophyta</taxon>
        <taxon>Embryophyta</taxon>
        <taxon>Tracheophyta</taxon>
        <taxon>Spermatophyta</taxon>
        <taxon>Magnoliopsida</taxon>
        <taxon>eudicotyledons</taxon>
        <taxon>Gunneridae</taxon>
        <taxon>Pentapetalae</taxon>
        <taxon>rosids</taxon>
        <taxon>fabids</taxon>
        <taxon>Fabales</taxon>
        <taxon>Fabaceae</taxon>
        <taxon>Papilionoideae</taxon>
        <taxon>50 kb inversion clade</taxon>
        <taxon>NPAAA clade</taxon>
        <taxon>indigoferoid/millettioid clade</taxon>
        <taxon>Phaseoleae</taxon>
        <taxon>Glycine</taxon>
        <taxon>Glycine subgen. Soja</taxon>
    </lineage>
</organism>